<dbReference type="InParanoid" id="I1BXN9"/>
<name>I1BXN9_RHIO9</name>
<reference evidence="1 2" key="1">
    <citation type="journal article" date="2009" name="PLoS Genet.">
        <title>Genomic analysis of the basal lineage fungus Rhizopus oryzae reveals a whole-genome duplication.</title>
        <authorList>
            <person name="Ma L.-J."/>
            <person name="Ibrahim A.S."/>
            <person name="Skory C."/>
            <person name="Grabherr M.G."/>
            <person name="Burger G."/>
            <person name="Butler M."/>
            <person name="Elias M."/>
            <person name="Idnurm A."/>
            <person name="Lang B.F."/>
            <person name="Sone T."/>
            <person name="Abe A."/>
            <person name="Calvo S.E."/>
            <person name="Corrochano L.M."/>
            <person name="Engels R."/>
            <person name="Fu J."/>
            <person name="Hansberg W."/>
            <person name="Kim J.-M."/>
            <person name="Kodira C.D."/>
            <person name="Koehrsen M.J."/>
            <person name="Liu B."/>
            <person name="Miranda-Saavedra D."/>
            <person name="O'Leary S."/>
            <person name="Ortiz-Castellanos L."/>
            <person name="Poulter R."/>
            <person name="Rodriguez-Romero J."/>
            <person name="Ruiz-Herrera J."/>
            <person name="Shen Y.-Q."/>
            <person name="Zeng Q."/>
            <person name="Galagan J."/>
            <person name="Birren B.W."/>
            <person name="Cuomo C.A."/>
            <person name="Wickes B.L."/>
        </authorList>
    </citation>
    <scope>NUCLEOTIDE SEQUENCE [LARGE SCALE GENOMIC DNA]</scope>
    <source>
        <strain evidence="2">RA 99-880 / ATCC MYA-4621 / FGSC 9543 / NRRL 43880</strain>
    </source>
</reference>
<evidence type="ECO:0000313" key="2">
    <source>
        <dbReference type="Proteomes" id="UP000009138"/>
    </source>
</evidence>
<gene>
    <name evidence="1" type="ORF">RO3G_05674</name>
</gene>
<organism evidence="1 2">
    <name type="scientific">Rhizopus delemar (strain RA 99-880 / ATCC MYA-4621 / FGSC 9543 / NRRL 43880)</name>
    <name type="common">Mucormycosis agent</name>
    <name type="synonym">Rhizopus arrhizus var. delemar</name>
    <dbReference type="NCBI Taxonomy" id="246409"/>
    <lineage>
        <taxon>Eukaryota</taxon>
        <taxon>Fungi</taxon>
        <taxon>Fungi incertae sedis</taxon>
        <taxon>Mucoromycota</taxon>
        <taxon>Mucoromycotina</taxon>
        <taxon>Mucoromycetes</taxon>
        <taxon>Mucorales</taxon>
        <taxon>Mucorineae</taxon>
        <taxon>Rhizopodaceae</taxon>
        <taxon>Rhizopus</taxon>
    </lineage>
</organism>
<proteinExistence type="predicted"/>
<dbReference type="AlphaFoldDB" id="I1BXN9"/>
<dbReference type="EMBL" id="CH476735">
    <property type="protein sequence ID" value="EIE80969.1"/>
    <property type="molecule type" value="Genomic_DNA"/>
</dbReference>
<accession>I1BXN9</accession>
<dbReference type="Proteomes" id="UP000009138">
    <property type="component" value="Unassembled WGS sequence"/>
</dbReference>
<protein>
    <submittedName>
        <fullName evidence="1">Uncharacterized protein</fullName>
    </submittedName>
</protein>
<keyword evidence="2" id="KW-1185">Reference proteome</keyword>
<evidence type="ECO:0000313" key="1">
    <source>
        <dbReference type="EMBL" id="EIE80969.1"/>
    </source>
</evidence>
<dbReference type="RefSeq" id="XP_067516365.1">
    <property type="nucleotide sequence ID" value="XM_067660264.1"/>
</dbReference>
<sequence length="34" mass="3864">MAELLQLCEQHSIELDFHWSPGKCPILDKGPQSL</sequence>
<dbReference type="VEuPathDB" id="FungiDB:RO3G_05674"/>
<dbReference type="GeneID" id="93612645"/>